<evidence type="ECO:0000313" key="1">
    <source>
        <dbReference type="EMBL" id="GFN78822.1"/>
    </source>
</evidence>
<name>A0AAV3Y8Q9_9GAST</name>
<reference evidence="1 2" key="1">
    <citation type="journal article" date="2021" name="Elife">
        <title>Chloroplast acquisition without the gene transfer in kleptoplastic sea slugs, Plakobranchus ocellatus.</title>
        <authorList>
            <person name="Maeda T."/>
            <person name="Takahashi S."/>
            <person name="Yoshida T."/>
            <person name="Shimamura S."/>
            <person name="Takaki Y."/>
            <person name="Nagai Y."/>
            <person name="Toyoda A."/>
            <person name="Suzuki Y."/>
            <person name="Arimoto A."/>
            <person name="Ishii H."/>
            <person name="Satoh N."/>
            <person name="Nishiyama T."/>
            <person name="Hasebe M."/>
            <person name="Maruyama T."/>
            <person name="Minagawa J."/>
            <person name="Obokata J."/>
            <person name="Shigenobu S."/>
        </authorList>
    </citation>
    <scope>NUCLEOTIDE SEQUENCE [LARGE SCALE GENOMIC DNA]</scope>
</reference>
<accession>A0AAV3Y8Q9</accession>
<dbReference type="Proteomes" id="UP000735302">
    <property type="component" value="Unassembled WGS sequence"/>
</dbReference>
<protein>
    <submittedName>
        <fullName evidence="1">Uncharacterized protein</fullName>
    </submittedName>
</protein>
<sequence length="79" mass="8640">MDVFEKIRQLVALDVTLQGKVYSEIPLSLRGVTTRSQWMVNTDTATNIDHQAAALATPSFETARVVTVTTVTSEVSEAE</sequence>
<comment type="caution">
    <text evidence="1">The sequence shown here is derived from an EMBL/GenBank/DDBJ whole genome shotgun (WGS) entry which is preliminary data.</text>
</comment>
<gene>
    <name evidence="1" type="ORF">PoB_000532800</name>
</gene>
<dbReference type="AlphaFoldDB" id="A0AAV3Y8Q9"/>
<organism evidence="1 2">
    <name type="scientific">Plakobranchus ocellatus</name>
    <dbReference type="NCBI Taxonomy" id="259542"/>
    <lineage>
        <taxon>Eukaryota</taxon>
        <taxon>Metazoa</taxon>
        <taxon>Spiralia</taxon>
        <taxon>Lophotrochozoa</taxon>
        <taxon>Mollusca</taxon>
        <taxon>Gastropoda</taxon>
        <taxon>Heterobranchia</taxon>
        <taxon>Euthyneura</taxon>
        <taxon>Panpulmonata</taxon>
        <taxon>Sacoglossa</taxon>
        <taxon>Placobranchoidea</taxon>
        <taxon>Plakobranchidae</taxon>
        <taxon>Plakobranchus</taxon>
    </lineage>
</organism>
<dbReference type="EMBL" id="BLXT01000616">
    <property type="protein sequence ID" value="GFN78822.1"/>
    <property type="molecule type" value="Genomic_DNA"/>
</dbReference>
<proteinExistence type="predicted"/>
<keyword evidence="2" id="KW-1185">Reference proteome</keyword>
<evidence type="ECO:0000313" key="2">
    <source>
        <dbReference type="Proteomes" id="UP000735302"/>
    </source>
</evidence>